<dbReference type="Pfam" id="PF18962">
    <property type="entry name" value="Por_Secre_tail"/>
    <property type="match status" value="1"/>
</dbReference>
<name>A0ABP6X6W9_9FLAO</name>
<evidence type="ECO:0000313" key="4">
    <source>
        <dbReference type="Proteomes" id="UP001500954"/>
    </source>
</evidence>
<evidence type="ECO:0000259" key="2">
    <source>
        <dbReference type="Pfam" id="PF18962"/>
    </source>
</evidence>
<dbReference type="InterPro" id="IPR026444">
    <property type="entry name" value="Secre_tail"/>
</dbReference>
<organism evidence="3 4">
    <name type="scientific">Snuella lapsa</name>
    <dbReference type="NCBI Taxonomy" id="870481"/>
    <lineage>
        <taxon>Bacteria</taxon>
        <taxon>Pseudomonadati</taxon>
        <taxon>Bacteroidota</taxon>
        <taxon>Flavobacteriia</taxon>
        <taxon>Flavobacteriales</taxon>
        <taxon>Flavobacteriaceae</taxon>
        <taxon>Snuella</taxon>
    </lineage>
</organism>
<dbReference type="NCBIfam" id="TIGR04183">
    <property type="entry name" value="Por_Secre_tail"/>
    <property type="match status" value="1"/>
</dbReference>
<evidence type="ECO:0000313" key="3">
    <source>
        <dbReference type="EMBL" id="GAA3561319.1"/>
    </source>
</evidence>
<keyword evidence="1" id="KW-0732">Signal</keyword>
<evidence type="ECO:0000256" key="1">
    <source>
        <dbReference type="ARBA" id="ARBA00022729"/>
    </source>
</evidence>
<accession>A0ABP6X6W9</accession>
<dbReference type="RefSeq" id="WP_345004740.1">
    <property type="nucleotide sequence ID" value="NZ_BAABCY010000032.1"/>
</dbReference>
<keyword evidence="4" id="KW-1185">Reference proteome</keyword>
<protein>
    <recommendedName>
        <fullName evidence="2">Secretion system C-terminal sorting domain-containing protein</fullName>
    </recommendedName>
</protein>
<feature type="domain" description="Secretion system C-terminal sorting" evidence="2">
    <location>
        <begin position="945"/>
        <end position="1012"/>
    </location>
</feature>
<dbReference type="Proteomes" id="UP001500954">
    <property type="component" value="Unassembled WGS sequence"/>
</dbReference>
<comment type="caution">
    <text evidence="3">The sequence shown here is derived from an EMBL/GenBank/DDBJ whole genome shotgun (WGS) entry which is preliminary data.</text>
</comment>
<dbReference type="EMBL" id="BAABCY010000032">
    <property type="protein sequence ID" value="GAA3561319.1"/>
    <property type="molecule type" value="Genomic_DNA"/>
</dbReference>
<gene>
    <name evidence="3" type="ORF">GCM10022395_09940</name>
</gene>
<dbReference type="Gene3D" id="1.50.10.140">
    <property type="match status" value="1"/>
</dbReference>
<dbReference type="Gene3D" id="2.60.120.260">
    <property type="entry name" value="Galactose-binding domain-like"/>
    <property type="match status" value="1"/>
</dbReference>
<proteinExistence type="predicted"/>
<reference evidence="4" key="1">
    <citation type="journal article" date="2019" name="Int. J. Syst. Evol. Microbiol.">
        <title>The Global Catalogue of Microorganisms (GCM) 10K type strain sequencing project: providing services to taxonomists for standard genome sequencing and annotation.</title>
        <authorList>
            <consortium name="The Broad Institute Genomics Platform"/>
            <consortium name="The Broad Institute Genome Sequencing Center for Infectious Disease"/>
            <person name="Wu L."/>
            <person name="Ma J."/>
        </authorList>
    </citation>
    <scope>NUCLEOTIDE SEQUENCE [LARGE SCALE GENOMIC DNA]</scope>
    <source>
        <strain evidence="4">JCM 17111</strain>
    </source>
</reference>
<sequence>MKKQLKLLVLILVLLSTDLISSQIIYEDFGNNNAKLNWTAVDGSYNLENNPTDGSQKVGAYTKSTNHPYSLFKADVPNGIDLSESNQFRIRIYSGHKHPFILKLNGPSGAIEKTVHIEKINTWQTYTIDFSQWASLQGLNSIELFFDPSSNRGEKYYFDDIISYTSEELRTIKEVHPNDRQGELIDNFELSFKPWTANGGTLTKVSNPNITIPNTSANCGKFSKTQGQPYTWISYDISSIDFKGNNELNLKVFLKDRPHTPSEHNAKLIVKLEGAPSGITQIERRTEIRGYNQWHSYAFDFSNVNLNDFTHLNIFFGAGDGTYGGSYYFDDVLVAPTRTYEEDNTRTLNQLREAAYEVFKLSRAENGMYLDKKNILNNHDAHAGSTAAVGMGLIALCIGHDNGWEPDAVTKVIKTLQTVAGYTPGFKLSRNTTGFASHFFDMHTGEKARGSEYSVIDTAILMSGALFAKEYFSELEHGAPVIATPEQRDEIAKLILDLWNTTKWEDVISNHSLSELFLEFDAEGKGKGGSQAFSEYMIAADMANRTGDSTGTLFWNTYYKNSTNLRKAPFTYIAPNGTTTITQTLAFDLKHIHSSFLTQFANYLVYGFNNNPDLNPYLKNAKIADKNWWKSISESGYSNPIPRQLYEWGCGAGESNTGYGYHADKVDSQGEEQNWSKIVSPHIIAGFLPADENKEIENDLLNLYKSGRGLYKLPNAKKSEVLWRYSKEEINWRPEVIQLVDFSTMLFGLQHLKDLTFFKKYTNFSNMSYSFSSLVCEKYLPWDKNYTYVENNLVNYTKANGSSEVYISLGKSTNKDPENNLSLWKSVGSCSSELKLNCIDYKEHGTEGSTGDYPRDYIVKVKKETSPGSGIWDWELYQAKWIISKSATDSYNVPNKNAQNAWRFLGNCKLTTTTTTTTTAATQKATASKTLTTNTVDTINPDVIISPNPVDNYLSVTVKGNYAISNISVYDLNGRVLLTSKSSKVNVSSLSNGMYILKLQTSDGKETSSKFIKK</sequence>